<protein>
    <submittedName>
        <fullName evidence="1">Uncharacterized protein</fullName>
    </submittedName>
</protein>
<reference evidence="1" key="1">
    <citation type="submission" date="2023-10" db="EMBL/GenBank/DDBJ databases">
        <authorList>
            <person name="Rodriguez Cubillos JULIANA M."/>
            <person name="De Vega J."/>
        </authorList>
    </citation>
    <scope>NUCLEOTIDE SEQUENCE</scope>
</reference>
<dbReference type="EMBL" id="CASHSV030000013">
    <property type="protein sequence ID" value="CAJ2637293.1"/>
    <property type="molecule type" value="Genomic_DNA"/>
</dbReference>
<accession>A0ACB0IXF6</accession>
<keyword evidence="2" id="KW-1185">Reference proteome</keyword>
<dbReference type="Proteomes" id="UP001177021">
    <property type="component" value="Unassembled WGS sequence"/>
</dbReference>
<proteinExistence type="predicted"/>
<sequence>MNNDEFIFFIPTFFRIRSTLTPALKLRSNKFHSCGRGRAYLFSKVRRLLHLAGNQDCLWCVDKAESCIHLLLHCNFAQKVWREVGVWLNLDVIIPPNLFILFLVFHGGLFLAPALCSLCISCTQVIAHEKSEKFKEGEFVLERWRIVDDVEDELNLDAHASSSDTENT</sequence>
<comment type="caution">
    <text evidence="1">The sequence shown here is derived from an EMBL/GenBank/DDBJ whole genome shotgun (WGS) entry which is preliminary data.</text>
</comment>
<evidence type="ECO:0000313" key="1">
    <source>
        <dbReference type="EMBL" id="CAJ2637293.1"/>
    </source>
</evidence>
<gene>
    <name evidence="1" type="ORF">MILVUS5_LOCUS7665</name>
</gene>
<evidence type="ECO:0000313" key="2">
    <source>
        <dbReference type="Proteomes" id="UP001177021"/>
    </source>
</evidence>
<name>A0ACB0IXF6_TRIPR</name>
<organism evidence="1 2">
    <name type="scientific">Trifolium pratense</name>
    <name type="common">Red clover</name>
    <dbReference type="NCBI Taxonomy" id="57577"/>
    <lineage>
        <taxon>Eukaryota</taxon>
        <taxon>Viridiplantae</taxon>
        <taxon>Streptophyta</taxon>
        <taxon>Embryophyta</taxon>
        <taxon>Tracheophyta</taxon>
        <taxon>Spermatophyta</taxon>
        <taxon>Magnoliopsida</taxon>
        <taxon>eudicotyledons</taxon>
        <taxon>Gunneridae</taxon>
        <taxon>Pentapetalae</taxon>
        <taxon>rosids</taxon>
        <taxon>fabids</taxon>
        <taxon>Fabales</taxon>
        <taxon>Fabaceae</taxon>
        <taxon>Papilionoideae</taxon>
        <taxon>50 kb inversion clade</taxon>
        <taxon>NPAAA clade</taxon>
        <taxon>Hologalegina</taxon>
        <taxon>IRL clade</taxon>
        <taxon>Trifolieae</taxon>
        <taxon>Trifolium</taxon>
    </lineage>
</organism>